<dbReference type="Gramene" id="rna-AYBTSS11_LOCUS28326">
    <property type="protein sequence ID" value="CAJ1976191.1"/>
    <property type="gene ID" value="gene-AYBTSS11_LOCUS28326"/>
</dbReference>
<evidence type="ECO:0000313" key="2">
    <source>
        <dbReference type="Proteomes" id="UP001189624"/>
    </source>
</evidence>
<dbReference type="EMBL" id="OY731407">
    <property type="protein sequence ID" value="CAJ1976191.1"/>
    <property type="molecule type" value="Genomic_DNA"/>
</dbReference>
<dbReference type="AlphaFoldDB" id="A0AA86VRT8"/>
<organism evidence="1 2">
    <name type="scientific">Sphenostylis stenocarpa</name>
    <dbReference type="NCBI Taxonomy" id="92480"/>
    <lineage>
        <taxon>Eukaryota</taxon>
        <taxon>Viridiplantae</taxon>
        <taxon>Streptophyta</taxon>
        <taxon>Embryophyta</taxon>
        <taxon>Tracheophyta</taxon>
        <taxon>Spermatophyta</taxon>
        <taxon>Magnoliopsida</taxon>
        <taxon>eudicotyledons</taxon>
        <taxon>Gunneridae</taxon>
        <taxon>Pentapetalae</taxon>
        <taxon>rosids</taxon>
        <taxon>fabids</taxon>
        <taxon>Fabales</taxon>
        <taxon>Fabaceae</taxon>
        <taxon>Papilionoideae</taxon>
        <taxon>50 kb inversion clade</taxon>
        <taxon>NPAAA clade</taxon>
        <taxon>indigoferoid/millettioid clade</taxon>
        <taxon>Phaseoleae</taxon>
        <taxon>Sphenostylis</taxon>
    </lineage>
</organism>
<name>A0AA86VRT8_9FABA</name>
<keyword evidence="2" id="KW-1185">Reference proteome</keyword>
<proteinExistence type="predicted"/>
<evidence type="ECO:0000313" key="1">
    <source>
        <dbReference type="EMBL" id="CAJ1976191.1"/>
    </source>
</evidence>
<reference evidence="1" key="1">
    <citation type="submission" date="2023-10" db="EMBL/GenBank/DDBJ databases">
        <authorList>
            <person name="Domelevo Entfellner J.-B."/>
        </authorList>
    </citation>
    <scope>NUCLEOTIDE SEQUENCE</scope>
</reference>
<dbReference type="Proteomes" id="UP001189624">
    <property type="component" value="Chromosome 10"/>
</dbReference>
<sequence length="63" mass="7152">MAAFKQPARREVREVLNMEVEFFSFSFMQGCDGMIKVEALNGNKRVNRDLLRKGESGAEGQID</sequence>
<gene>
    <name evidence="1" type="ORF">AYBTSS11_LOCUS28326</name>
</gene>
<protein>
    <submittedName>
        <fullName evidence="1">Uncharacterized protein</fullName>
    </submittedName>
</protein>
<accession>A0AA86VRT8</accession>